<evidence type="ECO:0000313" key="8">
    <source>
        <dbReference type="Proteomes" id="UP000018291"/>
    </source>
</evidence>
<sequence length="108" mass="11957">MAGEAVLPGIVMQEALQTLSEGRVKDGIVAELEKLPLLVASRSDHRQATELYTTCRTRGVKVGTVDALIAGLCLRRDLGLLSADRDFEHMARFTELKLWRPDPVDQPE</sequence>
<keyword evidence="1" id="KW-1277">Toxin-antitoxin system</keyword>
<dbReference type="HOGENOM" id="CLU_118482_1_1_11"/>
<comment type="caution">
    <text evidence="7">The sequence shown here is derived from an EMBL/GenBank/DDBJ whole genome shotgun (WGS) entry which is preliminary data.</text>
</comment>
<evidence type="ECO:0000313" key="7">
    <source>
        <dbReference type="EMBL" id="CCM64325.1"/>
    </source>
</evidence>
<keyword evidence="8" id="KW-1185">Reference proteome</keyword>
<reference evidence="7 8" key="1">
    <citation type="journal article" date="2013" name="ISME J.">
        <title>Metabolic model for the filamentous 'Candidatus Microthrix parvicella' based on genomic and metagenomic analyses.</title>
        <authorList>
            <person name="Jon McIlroy S."/>
            <person name="Kristiansen R."/>
            <person name="Albertsen M."/>
            <person name="Michael Karst S."/>
            <person name="Rossetti S."/>
            <person name="Lund Nielsen J."/>
            <person name="Tandoi V."/>
            <person name="James Seviour R."/>
            <person name="Nielsen P.H."/>
        </authorList>
    </citation>
    <scope>NUCLEOTIDE SEQUENCE [LARGE SCALE GENOMIC DNA]</scope>
    <source>
        <strain evidence="7 8">RN1</strain>
    </source>
</reference>
<evidence type="ECO:0000256" key="2">
    <source>
        <dbReference type="ARBA" id="ARBA00022722"/>
    </source>
</evidence>
<dbReference type="STRING" id="1229780.BN381_360027"/>
<keyword evidence="5" id="KW-0460">Magnesium</keyword>
<dbReference type="EMBL" id="CANL01000030">
    <property type="protein sequence ID" value="CCM64325.1"/>
    <property type="molecule type" value="Genomic_DNA"/>
</dbReference>
<dbReference type="InterPro" id="IPR002716">
    <property type="entry name" value="PIN_dom"/>
</dbReference>
<dbReference type="GO" id="GO:0004540">
    <property type="term" value="F:RNA nuclease activity"/>
    <property type="evidence" value="ECO:0007669"/>
    <property type="project" value="TreeGrafter"/>
</dbReference>
<evidence type="ECO:0000256" key="5">
    <source>
        <dbReference type="ARBA" id="ARBA00022842"/>
    </source>
</evidence>
<dbReference type="InterPro" id="IPR029060">
    <property type="entry name" value="PIN-like_dom_sf"/>
</dbReference>
<proteinExistence type="predicted"/>
<dbReference type="PANTHER" id="PTHR42740:SF1">
    <property type="entry name" value="RIBONUCLEASE VAPC3"/>
    <property type="match status" value="1"/>
</dbReference>
<dbReference type="GO" id="GO:0016787">
    <property type="term" value="F:hydrolase activity"/>
    <property type="evidence" value="ECO:0007669"/>
    <property type="project" value="UniProtKB-KW"/>
</dbReference>
<name>R4Z105_9ACTN</name>
<evidence type="ECO:0000256" key="4">
    <source>
        <dbReference type="ARBA" id="ARBA00022801"/>
    </source>
</evidence>
<protein>
    <recommendedName>
        <fullName evidence="6">PIN domain-containing protein</fullName>
    </recommendedName>
</protein>
<feature type="domain" description="PIN" evidence="6">
    <location>
        <begin position="3"/>
        <end position="92"/>
    </location>
</feature>
<evidence type="ECO:0000259" key="6">
    <source>
        <dbReference type="Pfam" id="PF01850"/>
    </source>
</evidence>
<dbReference type="Proteomes" id="UP000018291">
    <property type="component" value="Unassembled WGS sequence"/>
</dbReference>
<organism evidence="7 8">
    <name type="scientific">Candidatus Neomicrothrix parvicella RN1</name>
    <dbReference type="NCBI Taxonomy" id="1229780"/>
    <lineage>
        <taxon>Bacteria</taxon>
        <taxon>Bacillati</taxon>
        <taxon>Actinomycetota</taxon>
        <taxon>Acidimicrobiia</taxon>
        <taxon>Acidimicrobiales</taxon>
        <taxon>Microthrixaceae</taxon>
        <taxon>Candidatus Neomicrothrix</taxon>
    </lineage>
</organism>
<dbReference type="AlphaFoldDB" id="R4Z105"/>
<dbReference type="GO" id="GO:0046872">
    <property type="term" value="F:metal ion binding"/>
    <property type="evidence" value="ECO:0007669"/>
    <property type="project" value="UniProtKB-KW"/>
</dbReference>
<dbReference type="InterPro" id="IPR051749">
    <property type="entry name" value="PINc/VapC_TA_RNase"/>
</dbReference>
<keyword evidence="3" id="KW-0479">Metal-binding</keyword>
<keyword evidence="2" id="KW-0540">Nuclease</keyword>
<evidence type="ECO:0000256" key="3">
    <source>
        <dbReference type="ARBA" id="ARBA00022723"/>
    </source>
</evidence>
<accession>R4Z105</accession>
<evidence type="ECO:0000256" key="1">
    <source>
        <dbReference type="ARBA" id="ARBA00022649"/>
    </source>
</evidence>
<dbReference type="Pfam" id="PF01850">
    <property type="entry name" value="PIN"/>
    <property type="match status" value="1"/>
</dbReference>
<gene>
    <name evidence="7" type="ORF">BN381_360027</name>
</gene>
<dbReference type="SUPFAM" id="SSF88723">
    <property type="entry name" value="PIN domain-like"/>
    <property type="match status" value="1"/>
</dbReference>
<dbReference type="PANTHER" id="PTHR42740">
    <property type="entry name" value="RIBONUCLEASE VAPC3"/>
    <property type="match status" value="1"/>
</dbReference>
<keyword evidence="4" id="KW-0378">Hydrolase</keyword>
<dbReference type="Gene3D" id="3.40.50.1010">
    <property type="entry name" value="5'-nuclease"/>
    <property type="match status" value="1"/>
</dbReference>
<dbReference type="eggNOG" id="COG1487">
    <property type="taxonomic scope" value="Bacteria"/>
</dbReference>